<dbReference type="GO" id="GO:0016020">
    <property type="term" value="C:membrane"/>
    <property type="evidence" value="ECO:0007669"/>
    <property type="project" value="UniProtKB-SubCell"/>
</dbReference>
<feature type="transmembrane region" description="Helical" evidence="7">
    <location>
        <begin position="431"/>
        <end position="448"/>
    </location>
</feature>
<evidence type="ECO:0000256" key="4">
    <source>
        <dbReference type="ARBA" id="ARBA00022989"/>
    </source>
</evidence>
<organism evidence="8 9">
    <name type="scientific">Lentilactobacillus rapi</name>
    <dbReference type="NCBI Taxonomy" id="481723"/>
    <lineage>
        <taxon>Bacteria</taxon>
        <taxon>Bacillati</taxon>
        <taxon>Bacillota</taxon>
        <taxon>Bacilli</taxon>
        <taxon>Lactobacillales</taxon>
        <taxon>Lactobacillaceae</taxon>
        <taxon>Lentilactobacillus</taxon>
    </lineage>
</organism>
<feature type="transmembrane region" description="Helical" evidence="7">
    <location>
        <begin position="151"/>
        <end position="169"/>
    </location>
</feature>
<comment type="subcellular location">
    <subcellularLocation>
        <location evidence="1">Membrane</location>
        <topology evidence="1">Multi-pass membrane protein</topology>
    </subcellularLocation>
</comment>
<name>A0A512PJS6_9LACO</name>
<feature type="transmembrane region" description="Helical" evidence="7">
    <location>
        <begin position="26"/>
        <end position="51"/>
    </location>
</feature>
<evidence type="ECO:0000256" key="2">
    <source>
        <dbReference type="ARBA" id="ARBA00022448"/>
    </source>
</evidence>
<evidence type="ECO:0000256" key="3">
    <source>
        <dbReference type="ARBA" id="ARBA00022692"/>
    </source>
</evidence>
<reference evidence="8 9" key="1">
    <citation type="submission" date="2019-07" db="EMBL/GenBank/DDBJ databases">
        <title>Whole genome shotgun sequence of Lactobacillus rapi NBRC 109618.</title>
        <authorList>
            <person name="Hosoyama A."/>
            <person name="Uohara A."/>
            <person name="Ohji S."/>
            <person name="Ichikawa N."/>
        </authorList>
    </citation>
    <scope>NUCLEOTIDE SEQUENCE [LARGE SCALE GENOMIC DNA]</scope>
    <source>
        <strain evidence="8 9">NBRC 109618</strain>
    </source>
</reference>
<proteinExistence type="predicted"/>
<dbReference type="STRING" id="1423795.FD12_GL000530"/>
<dbReference type="Proteomes" id="UP000321569">
    <property type="component" value="Unassembled WGS sequence"/>
</dbReference>
<gene>
    <name evidence="8" type="primary">potE</name>
    <name evidence="8" type="ORF">LRA02_03280</name>
</gene>
<dbReference type="AlphaFoldDB" id="A0A512PJS6"/>
<evidence type="ECO:0000256" key="6">
    <source>
        <dbReference type="SAM" id="MobiDB-lite"/>
    </source>
</evidence>
<feature type="transmembrane region" description="Helical" evidence="7">
    <location>
        <begin position="212"/>
        <end position="231"/>
    </location>
</feature>
<evidence type="ECO:0000256" key="5">
    <source>
        <dbReference type="ARBA" id="ARBA00023136"/>
    </source>
</evidence>
<dbReference type="PANTHER" id="PTHR43243">
    <property type="entry name" value="INNER MEMBRANE TRANSPORTER YGJI-RELATED"/>
    <property type="match status" value="1"/>
</dbReference>
<dbReference type="RefSeq" id="WP_054746557.1">
    <property type="nucleotide sequence ID" value="NZ_BKAM01000001.1"/>
</dbReference>
<feature type="transmembrane region" description="Helical" evidence="7">
    <location>
        <begin position="350"/>
        <end position="367"/>
    </location>
</feature>
<feature type="transmembrane region" description="Helical" evidence="7">
    <location>
        <begin position="373"/>
        <end position="393"/>
    </location>
</feature>
<evidence type="ECO:0000256" key="1">
    <source>
        <dbReference type="ARBA" id="ARBA00004141"/>
    </source>
</evidence>
<sequence length="481" mass="51368">MKNSRINIDLVLKNAKDSKRERTLGLFDLSIMGIGAIIGTGILVLTGIVAATAAGPAVIVSFLIAGFASAVVGLCYSELTTSIPNSGSAYVYAWVAIGQRMAFLAGWTLLGVYITTLATVANGWTGYVKASLSEIGINLPTSLMASPSNGGIVNLPAVLMILLITFVLTRGTSESKIFNNVLVIIKLAVILLFIVVAVQNVNVNNWTPFMPFGVRGIFSGASLVFFTFLGFDALATSAEETKNVQKTLPKAIIISLVVVTTLYIVVSIIMTGVVSYRQLNVPESMAYVLMAKGHTVAAQIVSVGAIIGILAVVYAFVYAASNIMMSMSRGGFLPRGLSKLNQSSKSPNRALWLIGSIGAVLAGVSNVKQLATISNVGSLCVFFLISLIVVLLRREQPNLERPFKLPLGYTIPVLAMVSCLVLLVSTTLDAWITYLIWLVVGGLIFILYSRHHVDFEQATSEDDNSSDKKAARDDQSLQSNS</sequence>
<dbReference type="EMBL" id="BKAM01000001">
    <property type="protein sequence ID" value="GEP71460.1"/>
    <property type="molecule type" value="Genomic_DNA"/>
</dbReference>
<feature type="transmembrane region" description="Helical" evidence="7">
    <location>
        <begin position="181"/>
        <end position="200"/>
    </location>
</feature>
<feature type="transmembrane region" description="Helical" evidence="7">
    <location>
        <begin position="405"/>
        <end position="425"/>
    </location>
</feature>
<keyword evidence="3 7" id="KW-0812">Transmembrane</keyword>
<protein>
    <submittedName>
        <fullName evidence="8">Amino acid permease</fullName>
    </submittedName>
</protein>
<comment type="caution">
    <text evidence="8">The sequence shown here is derived from an EMBL/GenBank/DDBJ whole genome shotgun (WGS) entry which is preliminary data.</text>
</comment>
<dbReference type="GO" id="GO:0015171">
    <property type="term" value="F:amino acid transmembrane transporter activity"/>
    <property type="evidence" value="ECO:0007669"/>
    <property type="project" value="TreeGrafter"/>
</dbReference>
<feature type="transmembrane region" description="Helical" evidence="7">
    <location>
        <begin position="252"/>
        <end position="276"/>
    </location>
</feature>
<keyword evidence="4 7" id="KW-1133">Transmembrane helix</keyword>
<feature type="compositionally biased region" description="Basic and acidic residues" evidence="6">
    <location>
        <begin position="465"/>
        <end position="475"/>
    </location>
</feature>
<feature type="transmembrane region" description="Helical" evidence="7">
    <location>
        <begin position="296"/>
        <end position="319"/>
    </location>
</feature>
<dbReference type="PIRSF" id="PIRSF006060">
    <property type="entry name" value="AA_transporter"/>
    <property type="match status" value="1"/>
</dbReference>
<feature type="region of interest" description="Disordered" evidence="6">
    <location>
        <begin position="458"/>
        <end position="481"/>
    </location>
</feature>
<keyword evidence="5 7" id="KW-0472">Membrane</keyword>
<feature type="transmembrane region" description="Helical" evidence="7">
    <location>
        <begin position="57"/>
        <end position="77"/>
    </location>
</feature>
<dbReference type="Gene3D" id="1.20.1740.10">
    <property type="entry name" value="Amino acid/polyamine transporter I"/>
    <property type="match status" value="1"/>
</dbReference>
<dbReference type="Pfam" id="PF13520">
    <property type="entry name" value="AA_permease_2"/>
    <property type="match status" value="1"/>
</dbReference>
<dbReference type="PANTHER" id="PTHR43243:SF4">
    <property type="entry name" value="CATIONIC AMINO ACID TRANSPORTER 4"/>
    <property type="match status" value="1"/>
</dbReference>
<accession>A0A512PJS6</accession>
<evidence type="ECO:0000256" key="7">
    <source>
        <dbReference type="SAM" id="Phobius"/>
    </source>
</evidence>
<dbReference type="OrthoDB" id="9762947at2"/>
<evidence type="ECO:0000313" key="8">
    <source>
        <dbReference type="EMBL" id="GEP71460.1"/>
    </source>
</evidence>
<keyword evidence="2" id="KW-0813">Transport</keyword>
<evidence type="ECO:0000313" key="9">
    <source>
        <dbReference type="Proteomes" id="UP000321569"/>
    </source>
</evidence>
<dbReference type="InterPro" id="IPR002293">
    <property type="entry name" value="AA/rel_permease1"/>
</dbReference>